<dbReference type="AlphaFoldDB" id="M2QRQ2"/>
<keyword evidence="2" id="KW-1185">Reference proteome</keyword>
<accession>M2QRQ2</accession>
<proteinExistence type="predicted"/>
<evidence type="ECO:0000313" key="2">
    <source>
        <dbReference type="Proteomes" id="UP000016930"/>
    </source>
</evidence>
<dbReference type="HOGENOM" id="CLU_560188_0_0_1"/>
<gene>
    <name evidence="1" type="ORF">CERSUDRAFT_71629</name>
</gene>
<sequence length="520" mass="59403">MCSGVRVNVHDRVAALETPGGSNIKAFLVMTMSSHISDNAGLSQPRLPPELCDKIIDEVAVDSLEVAFINPNASSLLSPLALTCRSWLTRVRYNRWAEVSNLQDWRGRLQSFVALIYWIPEIAPYVKVLQFDLQAMSFCPSEDEDDEDVPTAGRPLIVSRRSTQDRHAPVNLRALIRKDASSEDIIYGLFSKLVNLVYVDIDCSSFVLTPRLAQLFPKLQFLQLCLVEFRSWADLRKVLRELPRLRKIFFRRTIYGEPLKLPPTSSDIDNPAPHLDEIGVTSFPDLMSDFHRIFIASSARSPVIDLSVGNTTRWGEFRQMSMKRARFMLSKHLEYIYSDVEPEDDDDDLINRGAVYLDRLDPRIQFYEVELIPEWGRSTDMALSSMFSWLTQISTREVEILIIRLPNIRDMAVLQSGVWTDITELLCAAFSWVQSLIVRFHPPDPWKCVGMVWPQISTVASEIEEQLHVFAQNGKLQFQFADYIKGYPQDDYIKWALLQVSDDGEEKMNEDSGSPQSAAE</sequence>
<dbReference type="Proteomes" id="UP000016930">
    <property type="component" value="Unassembled WGS sequence"/>
</dbReference>
<evidence type="ECO:0000313" key="1">
    <source>
        <dbReference type="EMBL" id="EMD39768.1"/>
    </source>
</evidence>
<dbReference type="EMBL" id="KB445793">
    <property type="protein sequence ID" value="EMD39768.1"/>
    <property type="molecule type" value="Genomic_DNA"/>
</dbReference>
<organism evidence="1 2">
    <name type="scientific">Ceriporiopsis subvermispora (strain B)</name>
    <name type="common">White-rot fungus</name>
    <name type="synonym">Gelatoporia subvermispora</name>
    <dbReference type="NCBI Taxonomy" id="914234"/>
    <lineage>
        <taxon>Eukaryota</taxon>
        <taxon>Fungi</taxon>
        <taxon>Dikarya</taxon>
        <taxon>Basidiomycota</taxon>
        <taxon>Agaricomycotina</taxon>
        <taxon>Agaricomycetes</taxon>
        <taxon>Polyporales</taxon>
        <taxon>Gelatoporiaceae</taxon>
        <taxon>Gelatoporia</taxon>
    </lineage>
</organism>
<reference evidence="1 2" key="1">
    <citation type="journal article" date="2012" name="Proc. Natl. Acad. Sci. U.S.A.">
        <title>Comparative genomics of Ceriporiopsis subvermispora and Phanerochaete chrysosporium provide insight into selective ligninolysis.</title>
        <authorList>
            <person name="Fernandez-Fueyo E."/>
            <person name="Ruiz-Duenas F.J."/>
            <person name="Ferreira P."/>
            <person name="Floudas D."/>
            <person name="Hibbett D.S."/>
            <person name="Canessa P."/>
            <person name="Larrondo L.F."/>
            <person name="James T.Y."/>
            <person name="Seelenfreund D."/>
            <person name="Lobos S."/>
            <person name="Polanco R."/>
            <person name="Tello M."/>
            <person name="Honda Y."/>
            <person name="Watanabe T."/>
            <person name="Watanabe T."/>
            <person name="Ryu J.S."/>
            <person name="Kubicek C.P."/>
            <person name="Schmoll M."/>
            <person name="Gaskell J."/>
            <person name="Hammel K.E."/>
            <person name="St John F.J."/>
            <person name="Vanden Wymelenberg A."/>
            <person name="Sabat G."/>
            <person name="Splinter BonDurant S."/>
            <person name="Syed K."/>
            <person name="Yadav J.S."/>
            <person name="Doddapaneni H."/>
            <person name="Subramanian V."/>
            <person name="Lavin J.L."/>
            <person name="Oguiza J.A."/>
            <person name="Perez G."/>
            <person name="Pisabarro A.G."/>
            <person name="Ramirez L."/>
            <person name="Santoyo F."/>
            <person name="Master E."/>
            <person name="Coutinho P.M."/>
            <person name="Henrissat B."/>
            <person name="Lombard V."/>
            <person name="Magnuson J.K."/>
            <person name="Kuees U."/>
            <person name="Hori C."/>
            <person name="Igarashi K."/>
            <person name="Samejima M."/>
            <person name="Held B.W."/>
            <person name="Barry K.W."/>
            <person name="LaButti K.M."/>
            <person name="Lapidus A."/>
            <person name="Lindquist E.A."/>
            <person name="Lucas S.M."/>
            <person name="Riley R."/>
            <person name="Salamov A.A."/>
            <person name="Hoffmeister D."/>
            <person name="Schwenk D."/>
            <person name="Hadar Y."/>
            <person name="Yarden O."/>
            <person name="de Vries R.P."/>
            <person name="Wiebenga A."/>
            <person name="Stenlid J."/>
            <person name="Eastwood D."/>
            <person name="Grigoriev I.V."/>
            <person name="Berka R.M."/>
            <person name="Blanchette R.A."/>
            <person name="Kersten P."/>
            <person name="Martinez A.T."/>
            <person name="Vicuna R."/>
            <person name="Cullen D."/>
        </authorList>
    </citation>
    <scope>NUCLEOTIDE SEQUENCE [LARGE SCALE GENOMIC DNA]</scope>
    <source>
        <strain evidence="1 2">B</strain>
    </source>
</reference>
<name>M2QRQ2_CERS8</name>
<protein>
    <submittedName>
        <fullName evidence="1">Uncharacterized protein</fullName>
    </submittedName>
</protein>